<feature type="domain" description="Transposase IS110-like N-terminal" evidence="1">
    <location>
        <begin position="4"/>
        <end position="153"/>
    </location>
</feature>
<name>A0ABT0U0I4_9BACT</name>
<protein>
    <submittedName>
        <fullName evidence="3">IS110 family transposase</fullName>
    </submittedName>
</protein>
<dbReference type="InterPro" id="IPR002525">
    <property type="entry name" value="Transp_IS110-like_N"/>
</dbReference>
<keyword evidence="4" id="KW-1185">Reference proteome</keyword>
<dbReference type="NCBIfam" id="NF033542">
    <property type="entry name" value="transpos_IS110"/>
    <property type="match status" value="1"/>
</dbReference>
<evidence type="ECO:0000313" key="4">
    <source>
        <dbReference type="Proteomes" id="UP001202961"/>
    </source>
</evidence>
<accession>A0ABT0U0I4</accession>
<sequence>MKFVGVDLHKKTISLCVVVKARGKIKVLGRKRFCCRPTEPIARYFKSLEKFQMTVESTIGYEWFVHLIEAIDDCRRVVVAHPSKMRVIAESTCKTDKIDAQILAEFLARDMIPAAWMPTPRVRQHRSLVRHRYRTQVRITQMKNRCRGMLARYNEDRASLFTKDGWTEAMSLPLLESEKWILCEMGAEIRTQAKFLKHADAQLVEFAETATAIEREQRELLATMPGVGVVTIDVVLCELGDVRRFTNSKQIVSYAGLDPGVRESDRKRKDLGISRAGSKMLRWAMIQLAWRVVRQSARWRYRYDQLKQRRGAKKAITAIARRQLTIIAAILRTGECYNVHDSAKSATRKAA</sequence>
<organism evidence="3 4">
    <name type="scientific">Aporhodopirellula aestuarii</name>
    <dbReference type="NCBI Taxonomy" id="2950107"/>
    <lineage>
        <taxon>Bacteria</taxon>
        <taxon>Pseudomonadati</taxon>
        <taxon>Planctomycetota</taxon>
        <taxon>Planctomycetia</taxon>
        <taxon>Pirellulales</taxon>
        <taxon>Pirellulaceae</taxon>
        <taxon>Aporhodopirellula</taxon>
    </lineage>
</organism>
<dbReference type="InterPro" id="IPR047650">
    <property type="entry name" value="Transpos_IS110"/>
</dbReference>
<gene>
    <name evidence="3" type="ORF">NB063_07120</name>
</gene>
<evidence type="ECO:0000313" key="3">
    <source>
        <dbReference type="EMBL" id="MCM2370393.1"/>
    </source>
</evidence>
<proteinExistence type="predicted"/>
<dbReference type="Pfam" id="PF02371">
    <property type="entry name" value="Transposase_20"/>
    <property type="match status" value="1"/>
</dbReference>
<evidence type="ECO:0000259" key="2">
    <source>
        <dbReference type="Pfam" id="PF02371"/>
    </source>
</evidence>
<dbReference type="PANTHER" id="PTHR33055">
    <property type="entry name" value="TRANSPOSASE FOR INSERTION SEQUENCE ELEMENT IS1111A"/>
    <property type="match status" value="1"/>
</dbReference>
<feature type="domain" description="Transposase IS116/IS110/IS902 C-terminal" evidence="2">
    <location>
        <begin position="219"/>
        <end position="303"/>
    </location>
</feature>
<comment type="caution">
    <text evidence="3">The sequence shown here is derived from an EMBL/GenBank/DDBJ whole genome shotgun (WGS) entry which is preliminary data.</text>
</comment>
<reference evidence="3 4" key="1">
    <citation type="journal article" date="2022" name="Syst. Appl. Microbiol.">
        <title>Rhodopirellula aestuarii sp. nov., a novel member of the genus Rhodopirellula isolated from brackish sediments collected in the Tagus River estuary, Portugal.</title>
        <authorList>
            <person name="Vitorino I.R."/>
            <person name="Klimek D."/>
            <person name="Calusinska M."/>
            <person name="Lobo-da-Cunha A."/>
            <person name="Vasconcelos V."/>
            <person name="Lage O.M."/>
        </authorList>
    </citation>
    <scope>NUCLEOTIDE SEQUENCE [LARGE SCALE GENOMIC DNA]</scope>
    <source>
        <strain evidence="3 4">ICT_H3.1</strain>
    </source>
</reference>
<evidence type="ECO:0000259" key="1">
    <source>
        <dbReference type="Pfam" id="PF01548"/>
    </source>
</evidence>
<dbReference type="Pfam" id="PF01548">
    <property type="entry name" value="DEDD_Tnp_IS110"/>
    <property type="match status" value="1"/>
</dbReference>
<dbReference type="Proteomes" id="UP001202961">
    <property type="component" value="Unassembled WGS sequence"/>
</dbReference>
<dbReference type="InterPro" id="IPR003346">
    <property type="entry name" value="Transposase_20"/>
</dbReference>
<dbReference type="PANTHER" id="PTHR33055:SF13">
    <property type="entry name" value="TRANSPOSASE"/>
    <property type="match status" value="1"/>
</dbReference>
<dbReference type="EMBL" id="JAMQBK010000022">
    <property type="protein sequence ID" value="MCM2370393.1"/>
    <property type="molecule type" value="Genomic_DNA"/>
</dbReference>